<feature type="compositionally biased region" description="Low complexity" evidence="1">
    <location>
        <begin position="17"/>
        <end position="33"/>
    </location>
</feature>
<accession>A0A2P4UM59</accession>
<evidence type="ECO:0000256" key="1">
    <source>
        <dbReference type="SAM" id="MobiDB-lite"/>
    </source>
</evidence>
<dbReference type="AlphaFoldDB" id="A0A2P4UM59"/>
<protein>
    <submittedName>
        <fullName evidence="2">Uncharacterized protein</fullName>
    </submittedName>
</protein>
<dbReference type="RefSeq" id="WP_103561151.1">
    <property type="nucleotide sequence ID" value="NZ_MTBP01000001.1"/>
</dbReference>
<dbReference type="Proteomes" id="UP000242367">
    <property type="component" value="Unassembled WGS sequence"/>
</dbReference>
<evidence type="ECO:0000313" key="2">
    <source>
        <dbReference type="EMBL" id="POM26140.1"/>
    </source>
</evidence>
<organism evidence="2 3">
    <name type="scientific">Actinomadura rubteroloni</name>
    <dbReference type="NCBI Taxonomy" id="1926885"/>
    <lineage>
        <taxon>Bacteria</taxon>
        <taxon>Bacillati</taxon>
        <taxon>Actinomycetota</taxon>
        <taxon>Actinomycetes</taxon>
        <taxon>Streptosporangiales</taxon>
        <taxon>Thermomonosporaceae</taxon>
        <taxon>Actinomadura</taxon>
    </lineage>
</organism>
<comment type="caution">
    <text evidence="2">The sequence shown here is derived from an EMBL/GenBank/DDBJ whole genome shotgun (WGS) entry which is preliminary data.</text>
</comment>
<reference evidence="2 3" key="1">
    <citation type="journal article" date="2017" name="Chemistry">
        <title>Isolation, Biosynthesis and Chemical Modifications of Rubterolones A-F: Rare Tropolone Alkaloids from Actinomadura sp. 5-2.</title>
        <authorList>
            <person name="Guo H."/>
            <person name="Benndorf R."/>
            <person name="Leichnitz D."/>
            <person name="Klassen J.L."/>
            <person name="Vollmers J."/>
            <person name="Gorls H."/>
            <person name="Steinacker M."/>
            <person name="Weigel C."/>
            <person name="Dahse H.M."/>
            <person name="Kaster A.K."/>
            <person name="de Beer Z.W."/>
            <person name="Poulsen M."/>
            <person name="Beemelmanns C."/>
        </authorList>
    </citation>
    <scope>NUCLEOTIDE SEQUENCE [LARGE SCALE GENOMIC DNA]</scope>
    <source>
        <strain evidence="2 3">5-2</strain>
    </source>
</reference>
<sequence>MHHPEAARRRRRAAVLGAPPDSAAAPARPGAHAGTVLDASPHLLVLAVPGGEVRLPLSDTTAIWHGDRAGPDALRPGLSAVARPYRGRPGTERVWIDAARVTGTITAAARRTVDVDLGPHRGTTTVTIPETVYDRIRVRHPRLEPGYLFDAVCVRTPDGPRAVAPGTSQPGYRADALTAPEPDASVPGESHGTATWFDGGDAPGAAYPAVDPEGSAGGCADAPRGCVPLPLLSIGSGLTVHNACTGRTARIPVTECGCVAARFCDRCVQCGTSPRGRLVELTPVAFAALGGDLETGCFNAVLRHDRGTRRW</sequence>
<name>A0A2P4UM59_9ACTN</name>
<evidence type="ECO:0000313" key="3">
    <source>
        <dbReference type="Proteomes" id="UP000242367"/>
    </source>
</evidence>
<gene>
    <name evidence="2" type="ORF">BTM25_05280</name>
</gene>
<keyword evidence="3" id="KW-1185">Reference proteome</keyword>
<feature type="region of interest" description="Disordered" evidence="1">
    <location>
        <begin position="1"/>
        <end position="33"/>
    </location>
</feature>
<dbReference type="EMBL" id="MTBP01000001">
    <property type="protein sequence ID" value="POM26140.1"/>
    <property type="molecule type" value="Genomic_DNA"/>
</dbReference>
<proteinExistence type="predicted"/>